<evidence type="ECO:0000256" key="1">
    <source>
        <dbReference type="ARBA" id="ARBA00022737"/>
    </source>
</evidence>
<dbReference type="Pfam" id="PF01535">
    <property type="entry name" value="PPR"/>
    <property type="match status" value="8"/>
</dbReference>
<accession>A0A9D4Z9D3</accession>
<feature type="repeat" description="PPR" evidence="2">
    <location>
        <begin position="203"/>
        <end position="237"/>
    </location>
</feature>
<dbReference type="NCBIfam" id="TIGR00756">
    <property type="entry name" value="PPR"/>
    <property type="match status" value="5"/>
</dbReference>
<dbReference type="Gene3D" id="1.25.40.10">
    <property type="entry name" value="Tetratricopeptide repeat domain"/>
    <property type="match status" value="6"/>
</dbReference>
<feature type="repeat" description="PPR" evidence="2">
    <location>
        <begin position="607"/>
        <end position="641"/>
    </location>
</feature>
<dbReference type="PROSITE" id="PS51375">
    <property type="entry name" value="PPR"/>
    <property type="match status" value="6"/>
</dbReference>
<sequence>MTLLHLEPQRFGNLLGHSSALVDALQRLESKEKPSIIYPLLIKALGQISSLPSANKLYAYAVSAGLEKHNPLSICLIDLYSRCNSIQDAHALFRSMADKRIASYNTIIAACVKHGHHEEALSLFANLFKTQHAAPNKITFIRALGGVSHHKAALQYGMIMHTLIVDCGLHSDLFISNAILSMYNRYSCLDEAERVFKQMSTRDVVSWTTMIDMYVQLNDKKRSLQLFCRMQSAGVQPNAVTYMTLVKLFSTPAALAEAKEIHALIRQSGLELDPLLGNTLISMYGKCGNLAEARAMYSKLNENDVISWNSIVAAYAQQGFCKNALSLFRQGFMKGLKPNSVTFVSTLDACAGSKALAEGQSLHSLIQEKNIYRDIVLETALLNMYGKCGSVEDAKHVFDGMATHNVVSWTAIISAFSQHGHARDALNAFYQLMVSSVRPNNVTFVAILEACTNPDLQAEGRLIHFAAVWNGLDVDSTVGNALLNMYSNCGQIDDSLTLFDMLPTHDVIAWTAMIGTYSQYGHGDKALELFARMLRSTANPNNVTLVCVLDTCADLSTLAEGKLTHAYMVELQLDLDRDLGTALVNMYGKCGSVEEAYNIFLVLGDKDLVCWNLMFAAYAQHGHGKLALQLFHTMENERVQPNSYTFISVLNACSHAGLVELGHQYLDSMKPKYGVTPTSEHYVCMVDLLGRAGRLEEAEKFIRKMPLPPSAALWMSFLSACRLHSSLEWGAVAAENVRKLEPQNLAPYVVLSNIYAALGRWDDLAKIGDCKFTGV</sequence>
<comment type="caution">
    <text evidence="3">The sequence shown here is derived from an EMBL/GenBank/DDBJ whole genome shotgun (WGS) entry which is preliminary data.</text>
</comment>
<feature type="repeat" description="PPR" evidence="2">
    <location>
        <begin position="304"/>
        <end position="338"/>
    </location>
</feature>
<organism evidence="3 4">
    <name type="scientific">Adiantum capillus-veneris</name>
    <name type="common">Maidenhair fern</name>
    <dbReference type="NCBI Taxonomy" id="13818"/>
    <lineage>
        <taxon>Eukaryota</taxon>
        <taxon>Viridiplantae</taxon>
        <taxon>Streptophyta</taxon>
        <taxon>Embryophyta</taxon>
        <taxon>Tracheophyta</taxon>
        <taxon>Polypodiopsida</taxon>
        <taxon>Polypodiidae</taxon>
        <taxon>Polypodiales</taxon>
        <taxon>Pteridineae</taxon>
        <taxon>Pteridaceae</taxon>
        <taxon>Vittarioideae</taxon>
        <taxon>Adiantum</taxon>
    </lineage>
</organism>
<dbReference type="InterPro" id="IPR046848">
    <property type="entry name" value="E_motif"/>
</dbReference>
<dbReference type="PANTHER" id="PTHR47926:SF452">
    <property type="entry name" value="PENTATRICOPEPTIDE REPEAT-CONTAINING PROTEIN"/>
    <property type="match status" value="1"/>
</dbReference>
<dbReference type="InterPro" id="IPR011990">
    <property type="entry name" value="TPR-like_helical_dom_sf"/>
</dbReference>
<dbReference type="FunFam" id="1.25.40.10:FF:000090">
    <property type="entry name" value="Pentatricopeptide repeat-containing protein, chloroplastic"/>
    <property type="match status" value="1"/>
</dbReference>
<feature type="repeat" description="PPR" evidence="2">
    <location>
        <begin position="100"/>
        <end position="135"/>
    </location>
</feature>
<feature type="repeat" description="PPR" evidence="2">
    <location>
        <begin position="506"/>
        <end position="540"/>
    </location>
</feature>
<dbReference type="PANTHER" id="PTHR47926">
    <property type="entry name" value="PENTATRICOPEPTIDE REPEAT-CONTAINING PROTEIN"/>
    <property type="match status" value="1"/>
</dbReference>
<dbReference type="FunFam" id="1.25.40.10:FF:000196">
    <property type="entry name" value="Pentatricopeptide repeat-containing protein At4g14850"/>
    <property type="match status" value="1"/>
</dbReference>
<dbReference type="EMBL" id="JABFUD020000018">
    <property type="protein sequence ID" value="KAI5066504.1"/>
    <property type="molecule type" value="Genomic_DNA"/>
</dbReference>
<dbReference type="FunFam" id="1.25.40.10:FF:000031">
    <property type="entry name" value="Pentatricopeptide repeat-containing protein mitochondrial"/>
    <property type="match status" value="2"/>
</dbReference>
<evidence type="ECO:0000313" key="3">
    <source>
        <dbReference type="EMBL" id="KAI5066504.1"/>
    </source>
</evidence>
<protein>
    <recommendedName>
        <fullName evidence="5">Pentatricopeptide repeat-containing protein</fullName>
    </recommendedName>
</protein>
<name>A0A9D4Z9D3_ADICA</name>
<proteinExistence type="predicted"/>
<dbReference type="GO" id="GO:0009451">
    <property type="term" value="P:RNA modification"/>
    <property type="evidence" value="ECO:0007669"/>
    <property type="project" value="InterPro"/>
</dbReference>
<keyword evidence="1" id="KW-0677">Repeat</keyword>
<reference evidence="3" key="1">
    <citation type="submission" date="2021-01" db="EMBL/GenBank/DDBJ databases">
        <title>Adiantum capillus-veneris genome.</title>
        <authorList>
            <person name="Fang Y."/>
            <person name="Liao Q."/>
        </authorList>
    </citation>
    <scope>NUCLEOTIDE SEQUENCE</scope>
    <source>
        <strain evidence="3">H3</strain>
        <tissue evidence="3">Leaf</tissue>
    </source>
</reference>
<dbReference type="InterPro" id="IPR002885">
    <property type="entry name" value="PPR_rpt"/>
</dbReference>
<dbReference type="OrthoDB" id="1882346at2759"/>
<dbReference type="Pfam" id="PF20431">
    <property type="entry name" value="E_motif"/>
    <property type="match status" value="1"/>
</dbReference>
<keyword evidence="4" id="KW-1185">Reference proteome</keyword>
<dbReference type="Proteomes" id="UP000886520">
    <property type="component" value="Chromosome 18"/>
</dbReference>
<gene>
    <name evidence="3" type="ORF">GOP47_0019128</name>
</gene>
<evidence type="ECO:0000256" key="2">
    <source>
        <dbReference type="PROSITE-ProRule" id="PRU00708"/>
    </source>
</evidence>
<dbReference type="InterPro" id="IPR046960">
    <property type="entry name" value="PPR_At4g14850-like_plant"/>
</dbReference>
<evidence type="ECO:0008006" key="5">
    <source>
        <dbReference type="Google" id="ProtNLM"/>
    </source>
</evidence>
<evidence type="ECO:0000313" key="4">
    <source>
        <dbReference type="Proteomes" id="UP000886520"/>
    </source>
</evidence>
<dbReference type="Pfam" id="PF13041">
    <property type="entry name" value="PPR_2"/>
    <property type="match status" value="4"/>
</dbReference>
<dbReference type="AlphaFoldDB" id="A0A9D4Z9D3"/>
<feature type="repeat" description="PPR" evidence="2">
    <location>
        <begin position="405"/>
        <end position="439"/>
    </location>
</feature>
<dbReference type="GO" id="GO:0003729">
    <property type="term" value="F:mRNA binding"/>
    <property type="evidence" value="ECO:0007669"/>
    <property type="project" value="UniProtKB-ARBA"/>
</dbReference>
<dbReference type="FunFam" id="1.25.40.10:FF:000073">
    <property type="entry name" value="Pentatricopeptide repeat-containing protein chloroplastic"/>
    <property type="match status" value="1"/>
</dbReference>